<dbReference type="SUPFAM" id="SSF53623">
    <property type="entry name" value="MurD-like peptide ligases, catalytic domain"/>
    <property type="match status" value="1"/>
</dbReference>
<dbReference type="GO" id="GO:0004326">
    <property type="term" value="F:tetrahydrofolylpolyglutamate synthase activity"/>
    <property type="evidence" value="ECO:0007669"/>
    <property type="project" value="UniProtKB-EC"/>
</dbReference>
<evidence type="ECO:0000313" key="13">
    <source>
        <dbReference type="EMBL" id="GFP24669.1"/>
    </source>
</evidence>
<evidence type="ECO:0000256" key="5">
    <source>
        <dbReference type="ARBA" id="ARBA00022741"/>
    </source>
</evidence>
<name>A0A6V8NWR1_9ACTN</name>
<evidence type="ECO:0000256" key="7">
    <source>
        <dbReference type="ARBA" id="ARBA00022842"/>
    </source>
</evidence>
<comment type="catalytic activity">
    <reaction evidence="9">
        <text>(6S)-5,6,7,8-tetrahydrofolyl-(gamma-L-Glu)(n) + L-glutamate + ATP = (6S)-5,6,7,8-tetrahydrofolyl-(gamma-L-Glu)(n+1) + ADP + phosphate + H(+)</text>
        <dbReference type="Rhea" id="RHEA:10580"/>
        <dbReference type="Rhea" id="RHEA-COMP:14738"/>
        <dbReference type="Rhea" id="RHEA-COMP:14740"/>
        <dbReference type="ChEBI" id="CHEBI:15378"/>
        <dbReference type="ChEBI" id="CHEBI:29985"/>
        <dbReference type="ChEBI" id="CHEBI:30616"/>
        <dbReference type="ChEBI" id="CHEBI:43474"/>
        <dbReference type="ChEBI" id="CHEBI:141005"/>
        <dbReference type="ChEBI" id="CHEBI:456216"/>
        <dbReference type="EC" id="6.3.2.17"/>
    </reaction>
</comment>
<dbReference type="EMBL" id="BLRY01000027">
    <property type="protein sequence ID" value="GFP27327.1"/>
    <property type="molecule type" value="Genomic_DNA"/>
</dbReference>
<organism evidence="13 15">
    <name type="scientific">Candidatus Hakubella thermalkaliphila</name>
    <dbReference type="NCBI Taxonomy" id="2754717"/>
    <lineage>
        <taxon>Bacteria</taxon>
        <taxon>Bacillati</taxon>
        <taxon>Actinomycetota</taxon>
        <taxon>Actinomycetota incertae sedis</taxon>
        <taxon>Candidatus Hakubellales</taxon>
        <taxon>Candidatus Hakubellaceae</taxon>
        <taxon>Candidatus Hakubella</taxon>
    </lineage>
</organism>
<dbReference type="GO" id="GO:0005737">
    <property type="term" value="C:cytoplasm"/>
    <property type="evidence" value="ECO:0007669"/>
    <property type="project" value="TreeGrafter"/>
</dbReference>
<feature type="domain" description="Mur ligase central" evidence="12">
    <location>
        <begin position="48"/>
        <end position="275"/>
    </location>
</feature>
<dbReference type="Proteomes" id="UP000591948">
    <property type="component" value="Unassembled WGS sequence"/>
</dbReference>
<evidence type="ECO:0000313" key="16">
    <source>
        <dbReference type="Proteomes" id="UP000591948"/>
    </source>
</evidence>
<evidence type="ECO:0000313" key="14">
    <source>
        <dbReference type="EMBL" id="GFP27327.1"/>
    </source>
</evidence>
<evidence type="ECO:0000256" key="6">
    <source>
        <dbReference type="ARBA" id="ARBA00022840"/>
    </source>
</evidence>
<dbReference type="PROSITE" id="PS01012">
    <property type="entry name" value="FOLYLPOLYGLU_SYNT_2"/>
    <property type="match status" value="1"/>
</dbReference>
<evidence type="ECO:0000256" key="8">
    <source>
        <dbReference type="ARBA" id="ARBA00030592"/>
    </source>
</evidence>
<keyword evidence="5 10" id="KW-0547">Nucleotide-binding</keyword>
<dbReference type="Gene3D" id="3.40.1190.10">
    <property type="entry name" value="Mur-like, catalytic domain"/>
    <property type="match status" value="1"/>
</dbReference>
<evidence type="ECO:0000256" key="3">
    <source>
        <dbReference type="ARBA" id="ARBA00022598"/>
    </source>
</evidence>
<dbReference type="SUPFAM" id="SSF53244">
    <property type="entry name" value="MurD-like peptide ligases, peptide-binding domain"/>
    <property type="match status" value="1"/>
</dbReference>
<dbReference type="PIRSF" id="PIRSF001563">
    <property type="entry name" value="Folylpolyglu_synth"/>
    <property type="match status" value="1"/>
</dbReference>
<evidence type="ECO:0000313" key="15">
    <source>
        <dbReference type="Proteomes" id="UP000543224"/>
    </source>
</evidence>
<dbReference type="InterPro" id="IPR036615">
    <property type="entry name" value="Mur_ligase_C_dom_sf"/>
</dbReference>
<comment type="caution">
    <text evidence="13">The sequence shown here is derived from an EMBL/GenBank/DDBJ whole genome shotgun (WGS) entry which is preliminary data.</text>
</comment>
<dbReference type="InterPro" id="IPR036565">
    <property type="entry name" value="Mur-like_cat_sf"/>
</dbReference>
<evidence type="ECO:0000256" key="4">
    <source>
        <dbReference type="ARBA" id="ARBA00022723"/>
    </source>
</evidence>
<evidence type="ECO:0000259" key="11">
    <source>
        <dbReference type="Pfam" id="PF02875"/>
    </source>
</evidence>
<evidence type="ECO:0000256" key="10">
    <source>
        <dbReference type="PIRNR" id="PIRNR001563"/>
    </source>
</evidence>
<sequence length="449" mass="50465">MIRIKNYQDAKEYIKSTEIFGINPSLSQMERIYCLLGDAPRNFGSLHVVGTNGKTSTTRMIGSILKEAGLKVGVYTSPHIREFTERIEVGGQEIPEDEFVAYLNLLLPLIDEVNITFGENLTQFEILTALALKYFYDHQVDCTVLEAGMGGRWDATNVVFSRVVALTNISLEHTQILGNSICQIAWEEAGVIKKGSSVATMSRDRRVIKVLEAKTTETGSPLYIYGRDFRLKEIRENPDGGAIFSVQGIKHFFPHLLIQSKASFQVENATLSIVASELFLDSWGEIRGEWVRTGLESFSIPGRLEMICSRPRVLVDGAHNPAAIQKLMENIKKGYSYSRLIIILALFKDKDASKMIKYLLPQVDVIFLSESGLPRSQDVEYLRTLVEKNHHLVTSDKRIEVWVERDLARAVKKAIAMAKEQDLICVAGSLSNIWIAKKTVQDLTEEVFS</sequence>
<evidence type="ECO:0000256" key="9">
    <source>
        <dbReference type="ARBA" id="ARBA00047493"/>
    </source>
</evidence>
<gene>
    <name evidence="13" type="ORF">HKBW3S25_00107</name>
    <name evidence="14" type="ORF">HKBW3S33_00740</name>
</gene>
<dbReference type="PANTHER" id="PTHR11136">
    <property type="entry name" value="FOLYLPOLYGLUTAMATE SYNTHASE-RELATED"/>
    <property type="match status" value="1"/>
</dbReference>
<keyword evidence="7" id="KW-0460">Magnesium</keyword>
<dbReference type="GO" id="GO:0046872">
    <property type="term" value="F:metal ion binding"/>
    <property type="evidence" value="ECO:0007669"/>
    <property type="project" value="UniProtKB-KW"/>
</dbReference>
<reference evidence="15 16" key="1">
    <citation type="journal article" date="2020" name="Front. Microbiol.">
        <title>Single-cell genomics of novel Actinobacteria with the Wood-Ljungdahl pathway discovered in a serpentinizing system.</title>
        <authorList>
            <person name="Merino N."/>
            <person name="Kawai M."/>
            <person name="Boyd E.S."/>
            <person name="Colman D.R."/>
            <person name="McGlynn S.E."/>
            <person name="Nealson K.H."/>
            <person name="Kurokawa K."/>
            <person name="Hongoh Y."/>
        </authorList>
    </citation>
    <scope>NUCLEOTIDE SEQUENCE [LARGE SCALE GENOMIC DNA]</scope>
    <source>
        <strain evidence="13 15">S25</strain>
        <strain evidence="14 16">S33</strain>
    </source>
</reference>
<accession>A0A6V8NWR1</accession>
<keyword evidence="6 10" id="KW-0067">ATP-binding</keyword>
<proteinExistence type="inferred from homology"/>
<dbReference type="GO" id="GO:0008841">
    <property type="term" value="F:dihydrofolate synthase activity"/>
    <property type="evidence" value="ECO:0007669"/>
    <property type="project" value="TreeGrafter"/>
</dbReference>
<dbReference type="InterPro" id="IPR001645">
    <property type="entry name" value="Folylpolyglutamate_synth"/>
</dbReference>
<dbReference type="Pfam" id="PF02875">
    <property type="entry name" value="Mur_ligase_C"/>
    <property type="match status" value="1"/>
</dbReference>
<dbReference type="Pfam" id="PF08245">
    <property type="entry name" value="Mur_ligase_M"/>
    <property type="match status" value="1"/>
</dbReference>
<feature type="domain" description="Mur ligase C-terminal" evidence="11">
    <location>
        <begin position="302"/>
        <end position="429"/>
    </location>
</feature>
<evidence type="ECO:0000259" key="12">
    <source>
        <dbReference type="Pfam" id="PF08245"/>
    </source>
</evidence>
<keyword evidence="3 10" id="KW-0436">Ligase</keyword>
<dbReference type="NCBIfam" id="TIGR01499">
    <property type="entry name" value="folC"/>
    <property type="match status" value="1"/>
</dbReference>
<dbReference type="Proteomes" id="UP000543224">
    <property type="component" value="Unassembled WGS sequence"/>
</dbReference>
<dbReference type="InterPro" id="IPR013221">
    <property type="entry name" value="Mur_ligase_cen"/>
</dbReference>
<keyword evidence="4" id="KW-0479">Metal-binding</keyword>
<dbReference type="GO" id="GO:0005524">
    <property type="term" value="F:ATP binding"/>
    <property type="evidence" value="ECO:0007669"/>
    <property type="project" value="UniProtKB-KW"/>
</dbReference>
<evidence type="ECO:0000256" key="1">
    <source>
        <dbReference type="ARBA" id="ARBA00008276"/>
    </source>
</evidence>
<dbReference type="InterPro" id="IPR018109">
    <property type="entry name" value="Folylpolyglutamate_synth_CS"/>
</dbReference>
<comment type="similarity">
    <text evidence="1 10">Belongs to the folylpolyglutamate synthase family.</text>
</comment>
<dbReference type="EMBL" id="BLRX01000006">
    <property type="protein sequence ID" value="GFP24669.1"/>
    <property type="molecule type" value="Genomic_DNA"/>
</dbReference>
<dbReference type="Gene3D" id="3.90.190.20">
    <property type="entry name" value="Mur ligase, C-terminal domain"/>
    <property type="match status" value="1"/>
</dbReference>
<keyword evidence="16" id="KW-1185">Reference proteome</keyword>
<dbReference type="AlphaFoldDB" id="A0A6V8NWR1"/>
<dbReference type="PANTHER" id="PTHR11136:SF0">
    <property type="entry name" value="DIHYDROFOLATE SYNTHETASE-RELATED"/>
    <property type="match status" value="1"/>
</dbReference>
<dbReference type="EC" id="6.3.2.17" evidence="2"/>
<dbReference type="RefSeq" id="WP_176233253.1">
    <property type="nucleotide sequence ID" value="NZ_BLRY01000027.1"/>
</dbReference>
<evidence type="ECO:0000256" key="2">
    <source>
        <dbReference type="ARBA" id="ARBA00013025"/>
    </source>
</evidence>
<dbReference type="InterPro" id="IPR004101">
    <property type="entry name" value="Mur_ligase_C"/>
</dbReference>
<protein>
    <recommendedName>
        <fullName evidence="2">tetrahydrofolate synthase</fullName>
        <ecNumber evidence="2">6.3.2.17</ecNumber>
    </recommendedName>
    <alternativeName>
        <fullName evidence="8">Tetrahydrofolylpolyglutamate synthase</fullName>
    </alternativeName>
</protein>